<sequence length="166" mass="18812">MSYRKQQNNRDHLLYLDCTWRSANWSLMKEILGQLDAICNASQSIIELQESAQILLNTQTNTNNNNNRDINGTNTSLTSNTNTGTNTGQFLLSIHASAQSTTQLGKIARKHHMPNIWMEILSRIDTVIPNVSVVDSFQKIKQIIKYDLILLPTLSSHDVQDIFDLI</sequence>
<name>A0A815LRJ9_9BILA</name>
<dbReference type="Proteomes" id="UP000663844">
    <property type="component" value="Unassembled WGS sequence"/>
</dbReference>
<protein>
    <submittedName>
        <fullName evidence="2">Uncharacterized protein</fullName>
    </submittedName>
</protein>
<dbReference type="AlphaFoldDB" id="A0A815LRJ9"/>
<reference evidence="2" key="1">
    <citation type="submission" date="2021-02" db="EMBL/GenBank/DDBJ databases">
        <authorList>
            <person name="Nowell W R."/>
        </authorList>
    </citation>
    <scope>NUCLEOTIDE SEQUENCE</scope>
</reference>
<evidence type="ECO:0000313" key="4">
    <source>
        <dbReference type="Proteomes" id="UP000663845"/>
    </source>
</evidence>
<organism evidence="2 4">
    <name type="scientific">Adineta steineri</name>
    <dbReference type="NCBI Taxonomy" id="433720"/>
    <lineage>
        <taxon>Eukaryota</taxon>
        <taxon>Metazoa</taxon>
        <taxon>Spiralia</taxon>
        <taxon>Gnathifera</taxon>
        <taxon>Rotifera</taxon>
        <taxon>Eurotatoria</taxon>
        <taxon>Bdelloidea</taxon>
        <taxon>Adinetida</taxon>
        <taxon>Adinetidae</taxon>
        <taxon>Adineta</taxon>
    </lineage>
</organism>
<dbReference type="Proteomes" id="UP000663845">
    <property type="component" value="Unassembled WGS sequence"/>
</dbReference>
<comment type="caution">
    <text evidence="2">The sequence shown here is derived from an EMBL/GenBank/DDBJ whole genome shotgun (WGS) entry which is preliminary data.</text>
</comment>
<dbReference type="EMBL" id="CAJOAZ010010918">
    <property type="protein sequence ID" value="CAF4228623.1"/>
    <property type="molecule type" value="Genomic_DNA"/>
</dbReference>
<proteinExistence type="predicted"/>
<dbReference type="EMBL" id="CAJNOG010001115">
    <property type="protein sequence ID" value="CAF1410331.1"/>
    <property type="molecule type" value="Genomic_DNA"/>
</dbReference>
<evidence type="ECO:0000313" key="2">
    <source>
        <dbReference type="EMBL" id="CAF1410331.1"/>
    </source>
</evidence>
<feature type="region of interest" description="Disordered" evidence="1">
    <location>
        <begin position="60"/>
        <end position="79"/>
    </location>
</feature>
<evidence type="ECO:0000256" key="1">
    <source>
        <dbReference type="SAM" id="MobiDB-lite"/>
    </source>
</evidence>
<evidence type="ECO:0000313" key="3">
    <source>
        <dbReference type="EMBL" id="CAF4228623.1"/>
    </source>
</evidence>
<accession>A0A815LRJ9</accession>
<gene>
    <name evidence="2" type="ORF">JYZ213_LOCUS38341</name>
    <name evidence="3" type="ORF">OXD698_LOCUS42270</name>
</gene>